<dbReference type="Proteomes" id="UP000002745">
    <property type="component" value="Chromosome"/>
</dbReference>
<feature type="signal peptide" evidence="1">
    <location>
        <begin position="1"/>
        <end position="25"/>
    </location>
</feature>
<dbReference type="KEGG" id="hba:Hbal_1904"/>
<evidence type="ECO:0000313" key="2">
    <source>
        <dbReference type="EMBL" id="ACT59589.1"/>
    </source>
</evidence>
<dbReference type="AlphaFoldDB" id="C6XKM2"/>
<evidence type="ECO:0008006" key="4">
    <source>
        <dbReference type="Google" id="ProtNLM"/>
    </source>
</evidence>
<evidence type="ECO:0000256" key="1">
    <source>
        <dbReference type="SAM" id="SignalP"/>
    </source>
</evidence>
<proteinExistence type="predicted"/>
<dbReference type="EMBL" id="CP001678">
    <property type="protein sequence ID" value="ACT59589.1"/>
    <property type="molecule type" value="Genomic_DNA"/>
</dbReference>
<protein>
    <recommendedName>
        <fullName evidence="4">Cellulase-like protein</fullName>
    </recommendedName>
</protein>
<accession>C6XKM2</accession>
<feature type="chain" id="PRO_5002971395" description="Cellulase-like protein" evidence="1">
    <location>
        <begin position="26"/>
        <end position="217"/>
    </location>
</feature>
<organism evidence="2 3">
    <name type="scientific">Hirschia baltica (strain ATCC 49814 / DSM 5838 / IFAM 1418)</name>
    <dbReference type="NCBI Taxonomy" id="582402"/>
    <lineage>
        <taxon>Bacteria</taxon>
        <taxon>Pseudomonadati</taxon>
        <taxon>Pseudomonadota</taxon>
        <taxon>Alphaproteobacteria</taxon>
        <taxon>Hyphomonadales</taxon>
        <taxon>Hyphomonadaceae</taxon>
        <taxon>Hirschia</taxon>
    </lineage>
</organism>
<evidence type="ECO:0000313" key="3">
    <source>
        <dbReference type="Proteomes" id="UP000002745"/>
    </source>
</evidence>
<name>C6XKM2_HIRBI</name>
<dbReference type="OrthoDB" id="9810376at2"/>
<dbReference type="RefSeq" id="WP_015827739.1">
    <property type="nucleotide sequence ID" value="NC_012982.1"/>
</dbReference>
<dbReference type="HOGENOM" id="CLU_1270868_0_0_5"/>
<dbReference type="STRING" id="582402.Hbal_1904"/>
<dbReference type="InterPro" id="IPR019225">
    <property type="entry name" value="DUF2155"/>
</dbReference>
<reference evidence="3" key="1">
    <citation type="journal article" date="2011" name="J. Bacteriol.">
        <title>Genome sequences of eight morphologically diverse alphaproteobacteria.</title>
        <authorList>
            <consortium name="US DOE Joint Genome Institute"/>
            <person name="Brown P.J."/>
            <person name="Kysela D.T."/>
            <person name="Buechlein A."/>
            <person name="Hemmerich C."/>
            <person name="Brun Y.V."/>
        </authorList>
    </citation>
    <scope>NUCLEOTIDE SEQUENCE [LARGE SCALE GENOMIC DNA]</scope>
    <source>
        <strain evidence="3">ATCC 49814 / DSM 5838 / IFAM 1418</strain>
    </source>
</reference>
<dbReference type="Pfam" id="PF09923">
    <property type="entry name" value="DUF2155"/>
    <property type="match status" value="1"/>
</dbReference>
<dbReference type="eggNOG" id="COG4765">
    <property type="taxonomic scope" value="Bacteria"/>
</dbReference>
<sequence>MRKLGLCSAFVAVGVLISATQTAFALDPRPGVKVRALEKITGKATDIEIELDETVQFGGLGLTVRACHQSPPEDQPPEAAAYLEVISMGVNAETGTAKDDDPRLFSGWMFASSPGLNALEHSLYDVWVISCSAALPGTEAKPLDLYEESNLGFDAIPEEALPSSDINESASMGLPSIDDFNPEPIFVEEADLEAVPVERSGSFIDSISIPKSSIDED</sequence>
<keyword evidence="1" id="KW-0732">Signal</keyword>
<keyword evidence="3" id="KW-1185">Reference proteome</keyword>
<gene>
    <name evidence="2" type="ordered locus">Hbal_1904</name>
</gene>